<evidence type="ECO:0000313" key="8">
    <source>
        <dbReference type="EMBL" id="MDZ5762083.1"/>
    </source>
</evidence>
<dbReference type="EC" id="5.4.99.-" evidence="6"/>
<protein>
    <recommendedName>
        <fullName evidence="6">Pseudouridine synthase</fullName>
        <ecNumber evidence="6">5.4.99.-</ecNumber>
    </recommendedName>
</protein>
<comment type="catalytic activity">
    <reaction evidence="6">
        <text>a uridine in RNA = a pseudouridine in RNA</text>
        <dbReference type="Rhea" id="RHEA:48348"/>
        <dbReference type="Rhea" id="RHEA-COMP:12068"/>
        <dbReference type="Rhea" id="RHEA-COMP:12069"/>
        <dbReference type="ChEBI" id="CHEBI:65314"/>
        <dbReference type="ChEBI" id="CHEBI:65315"/>
    </reaction>
</comment>
<accession>A0ABU5L7H5</accession>
<dbReference type="Proteomes" id="UP001293791">
    <property type="component" value="Unassembled WGS sequence"/>
</dbReference>
<comment type="catalytic activity">
    <reaction evidence="1">
        <text>uridine(955/2504/2580) in 23S rRNA = pseudouridine(955/2504/2580) in 23S rRNA</text>
        <dbReference type="Rhea" id="RHEA:42528"/>
        <dbReference type="Rhea" id="RHEA-COMP:10099"/>
        <dbReference type="Rhea" id="RHEA-COMP:10100"/>
        <dbReference type="ChEBI" id="CHEBI:65314"/>
        <dbReference type="ChEBI" id="CHEBI:65315"/>
        <dbReference type="EC" id="5.4.99.24"/>
    </reaction>
</comment>
<dbReference type="NCBIfam" id="TIGR00005">
    <property type="entry name" value="rluA_subfam"/>
    <property type="match status" value="1"/>
</dbReference>
<evidence type="ECO:0000256" key="4">
    <source>
        <dbReference type="ARBA" id="ARBA00023235"/>
    </source>
</evidence>
<name>A0ABU5L7H5_9RICK</name>
<feature type="domain" description="Pseudouridine synthase RsuA/RluA-like" evidence="7">
    <location>
        <begin position="10"/>
        <end position="159"/>
    </location>
</feature>
<dbReference type="PANTHER" id="PTHR21600:SF44">
    <property type="entry name" value="RIBOSOMAL LARGE SUBUNIT PSEUDOURIDINE SYNTHASE D"/>
    <property type="match status" value="1"/>
</dbReference>
<evidence type="ECO:0000256" key="1">
    <source>
        <dbReference type="ARBA" id="ARBA00000381"/>
    </source>
</evidence>
<dbReference type="InterPro" id="IPR006225">
    <property type="entry name" value="PsdUridine_synth_RluC/D"/>
</dbReference>
<dbReference type="InterPro" id="IPR006145">
    <property type="entry name" value="PsdUridine_synth_RsuA/RluA"/>
</dbReference>
<dbReference type="InterPro" id="IPR020103">
    <property type="entry name" value="PsdUridine_synth_cat_dom_sf"/>
</dbReference>
<comment type="similarity">
    <text evidence="3 6">Belongs to the pseudouridine synthase RluA family.</text>
</comment>
<proteinExistence type="inferred from homology"/>
<dbReference type="EMBL" id="JARGYT010000019">
    <property type="protein sequence ID" value="MDZ5762083.1"/>
    <property type="molecule type" value="Genomic_DNA"/>
</dbReference>
<dbReference type="Pfam" id="PF00849">
    <property type="entry name" value="PseudoU_synth_2"/>
    <property type="match status" value="1"/>
</dbReference>
<reference evidence="8 9" key="1">
    <citation type="submission" date="2023-02" db="EMBL/GenBank/DDBJ databases">
        <title>Host association and intracellularity evolved multiple times independently in the Rickettsiales.</title>
        <authorList>
            <person name="Castelli M."/>
            <person name="Nardi T."/>
            <person name="Gammuto L."/>
            <person name="Bellinzona G."/>
            <person name="Sabaneyeva E."/>
            <person name="Potekhin A."/>
            <person name="Serra V."/>
            <person name="Petroni G."/>
            <person name="Sassera D."/>
        </authorList>
    </citation>
    <scope>NUCLEOTIDE SEQUENCE [LARGE SCALE GENOMIC DNA]</scope>
    <source>
        <strain evidence="8 9">BOD18</strain>
    </source>
</reference>
<organism evidence="8 9">
    <name type="scientific">Candidatus Cyrtobacter comes</name>
    <dbReference type="NCBI Taxonomy" id="675776"/>
    <lineage>
        <taxon>Bacteria</taxon>
        <taxon>Pseudomonadati</taxon>
        <taxon>Pseudomonadota</taxon>
        <taxon>Alphaproteobacteria</taxon>
        <taxon>Rickettsiales</taxon>
        <taxon>Candidatus Midichloriaceae</taxon>
        <taxon>Candidatus Cyrtobacter</taxon>
    </lineage>
</organism>
<evidence type="ECO:0000256" key="3">
    <source>
        <dbReference type="ARBA" id="ARBA00010876"/>
    </source>
</evidence>
<evidence type="ECO:0000256" key="6">
    <source>
        <dbReference type="RuleBase" id="RU362028"/>
    </source>
</evidence>
<comment type="catalytic activity">
    <reaction evidence="5">
        <text>uridine(1911/1915/1917) in 23S rRNA = pseudouridine(1911/1915/1917) in 23S rRNA</text>
        <dbReference type="Rhea" id="RHEA:42524"/>
        <dbReference type="Rhea" id="RHEA-COMP:10097"/>
        <dbReference type="Rhea" id="RHEA-COMP:10098"/>
        <dbReference type="ChEBI" id="CHEBI:65314"/>
        <dbReference type="ChEBI" id="CHEBI:65315"/>
        <dbReference type="EC" id="5.4.99.23"/>
    </reaction>
</comment>
<evidence type="ECO:0000256" key="2">
    <source>
        <dbReference type="ARBA" id="ARBA00002876"/>
    </source>
</evidence>
<dbReference type="PANTHER" id="PTHR21600">
    <property type="entry name" value="MITOCHONDRIAL RNA PSEUDOURIDINE SYNTHASE"/>
    <property type="match status" value="1"/>
</dbReference>
<evidence type="ECO:0000256" key="5">
    <source>
        <dbReference type="ARBA" id="ARBA00036882"/>
    </source>
</evidence>
<dbReference type="PROSITE" id="PS01129">
    <property type="entry name" value="PSI_RLU"/>
    <property type="match status" value="1"/>
</dbReference>
<gene>
    <name evidence="8" type="ORF">Cyrtocomes_00451</name>
</gene>
<evidence type="ECO:0000259" key="7">
    <source>
        <dbReference type="Pfam" id="PF00849"/>
    </source>
</evidence>
<sequence length="235" mass="26805">MYKCVFEDDNILIVDKERNISVHPGAGNKDNSLMDLILSSGKYGYLGIINRIDKDTSGLVLIAKDGFTHMALEEKMKAYEIKRKYVGFVYGIFDLCAGKIETKIIRSNSDKTTMVASSTIGKDAVTLYKVLNSFFSEISFLEYQLKTGRTHQIRVHMRHNKTPVIGDHKYSKGLSLILKETPQDVQNLLKSFRKQMLHSKYISFEHPVTNHLVEVEAHLPDDMKILLDKLIQVSH</sequence>
<dbReference type="InterPro" id="IPR006224">
    <property type="entry name" value="PsdUridine_synth_RluA-like_CS"/>
</dbReference>
<dbReference type="RefSeq" id="WP_322497571.1">
    <property type="nucleotide sequence ID" value="NZ_JARGYT010000019.1"/>
</dbReference>
<dbReference type="SUPFAM" id="SSF55120">
    <property type="entry name" value="Pseudouridine synthase"/>
    <property type="match status" value="1"/>
</dbReference>
<dbReference type="InterPro" id="IPR050188">
    <property type="entry name" value="RluA_PseudoU_synthase"/>
</dbReference>
<comment type="caution">
    <text evidence="8">The sequence shown here is derived from an EMBL/GenBank/DDBJ whole genome shotgun (WGS) entry which is preliminary data.</text>
</comment>
<dbReference type="CDD" id="cd02869">
    <property type="entry name" value="PseudoU_synth_RluA_like"/>
    <property type="match status" value="1"/>
</dbReference>
<comment type="function">
    <text evidence="2">Responsible for synthesis of pseudouridine from uracil at positions 955, 2504 and 2580 in 23S ribosomal RNA.</text>
</comment>
<evidence type="ECO:0000313" key="9">
    <source>
        <dbReference type="Proteomes" id="UP001293791"/>
    </source>
</evidence>
<keyword evidence="9" id="KW-1185">Reference proteome</keyword>
<dbReference type="Gene3D" id="3.30.2350.10">
    <property type="entry name" value="Pseudouridine synthase"/>
    <property type="match status" value="1"/>
</dbReference>
<keyword evidence="4 6" id="KW-0413">Isomerase</keyword>